<dbReference type="InterPro" id="IPR053022">
    <property type="entry name" value="Chloroplast_translocon_comp"/>
</dbReference>
<protein>
    <submittedName>
        <fullName evidence="2">Uncharacterized protein</fullName>
    </submittedName>
</protein>
<feature type="compositionally biased region" description="Basic and acidic residues" evidence="1">
    <location>
        <begin position="381"/>
        <end position="390"/>
    </location>
</feature>
<proteinExistence type="predicted"/>
<dbReference type="EMBL" id="JAQQAF010000009">
    <property type="protein sequence ID" value="KAJ8458906.1"/>
    <property type="molecule type" value="Genomic_DNA"/>
</dbReference>
<keyword evidence="3" id="KW-1185">Reference proteome</keyword>
<evidence type="ECO:0000256" key="1">
    <source>
        <dbReference type="SAM" id="MobiDB-lite"/>
    </source>
</evidence>
<reference evidence="2 3" key="1">
    <citation type="submission" date="2022-12" db="EMBL/GenBank/DDBJ databases">
        <title>Chromosome-scale assembly of the Ensete ventricosum genome.</title>
        <authorList>
            <person name="Dussert Y."/>
            <person name="Stocks J."/>
            <person name="Wendawek A."/>
            <person name="Woldeyes F."/>
            <person name="Nichols R.A."/>
            <person name="Borrell J.S."/>
        </authorList>
    </citation>
    <scope>NUCLEOTIDE SEQUENCE [LARGE SCALE GENOMIC DNA]</scope>
    <source>
        <strain evidence="3">cv. Maze</strain>
        <tissue evidence="2">Seeds</tissue>
    </source>
</reference>
<name>A0AAV8NZJ6_ENSVE</name>
<feature type="region of interest" description="Disordered" evidence="1">
    <location>
        <begin position="342"/>
        <end position="390"/>
    </location>
</feature>
<dbReference type="PANTHER" id="PTHR34457">
    <property type="entry name" value="EMBRYO DEFECTIVE 2410"/>
    <property type="match status" value="1"/>
</dbReference>
<evidence type="ECO:0000313" key="3">
    <source>
        <dbReference type="Proteomes" id="UP001222027"/>
    </source>
</evidence>
<feature type="compositionally biased region" description="Basic and acidic residues" evidence="1">
    <location>
        <begin position="354"/>
        <end position="370"/>
    </location>
</feature>
<dbReference type="PANTHER" id="PTHR34457:SF3">
    <property type="entry name" value="PROTEIN TIC236, CHLOROPLASTIC"/>
    <property type="match status" value="1"/>
</dbReference>
<gene>
    <name evidence="2" type="ORF">OPV22_031832</name>
</gene>
<dbReference type="Proteomes" id="UP001222027">
    <property type="component" value="Unassembled WGS sequence"/>
</dbReference>
<sequence length="390" mass="44017">MSVDHFRSSLLGSPLRTSLVNRNGSSVDRLVNAEPNFRALFRKIGAGNRRKGRRPVDCLRFGGEDPGFYFRKFGFLSDGFKECWCGMHSGRPQPLWRPSFFHQLARYLVSICKENLILVPMLKLRLRPFTSLRRGKIVIDAVLSRPCLLVAQKEDFSWLGIPSPSENGLIKHHSSEEGIDYRTKTRRIAREESAASWARQRVKAAREAAEMGYVVPEEHSSLFRDEDLNDNLHLSVQPGRPSSLFCIDDHMHSKDHHCMDNSGMHGLEHTEVEKLFGARTGGLGTNFWSRIKSPFSSHRFKRNAKRKVVSERNFTSKQRNLKRSAVAATAYFIGLDRGKFSEPDSKQGLNSSDGGHEDTGSEILTTKDKAGSVAEVTRSNGIDETREVLT</sequence>
<organism evidence="2 3">
    <name type="scientific">Ensete ventricosum</name>
    <name type="common">Abyssinian banana</name>
    <name type="synonym">Musa ensete</name>
    <dbReference type="NCBI Taxonomy" id="4639"/>
    <lineage>
        <taxon>Eukaryota</taxon>
        <taxon>Viridiplantae</taxon>
        <taxon>Streptophyta</taxon>
        <taxon>Embryophyta</taxon>
        <taxon>Tracheophyta</taxon>
        <taxon>Spermatophyta</taxon>
        <taxon>Magnoliopsida</taxon>
        <taxon>Liliopsida</taxon>
        <taxon>Zingiberales</taxon>
        <taxon>Musaceae</taxon>
        <taxon>Ensete</taxon>
    </lineage>
</organism>
<dbReference type="AlphaFoldDB" id="A0AAV8NZJ6"/>
<comment type="caution">
    <text evidence="2">The sequence shown here is derived from an EMBL/GenBank/DDBJ whole genome shotgun (WGS) entry which is preliminary data.</text>
</comment>
<accession>A0AAV8NZJ6</accession>
<evidence type="ECO:0000313" key="2">
    <source>
        <dbReference type="EMBL" id="KAJ8458906.1"/>
    </source>
</evidence>